<keyword evidence="9" id="KW-1185">Reference proteome</keyword>
<name>J7S5Q0_HUIN7</name>
<evidence type="ECO:0000256" key="2">
    <source>
        <dbReference type="ARBA" id="ARBA00022946"/>
    </source>
</evidence>
<sequence>MWRFVQRRMWHGGRVLGQTAQGPAVKSSCLAGTPLKLDIRKDGRDPVAMRDEEYPEWLWHVLEPATGGDASARADPLAARRKELRRKHRNEIKQSNYLSQL</sequence>
<proteinExistence type="inferred from homology"/>
<dbReference type="InterPro" id="IPR013870">
    <property type="entry name" value="Ribosomal_mL54"/>
</dbReference>
<comment type="subcellular location">
    <subcellularLocation>
        <location evidence="1">Mitochondrion</location>
    </subcellularLocation>
</comment>
<dbReference type="GeneID" id="34524971"/>
<evidence type="ECO:0000313" key="8">
    <source>
        <dbReference type="EMBL" id="CCK69291.1"/>
    </source>
</evidence>
<organism evidence="8 9">
    <name type="scientific">Huiozyma naganishii (strain ATCC MYA-139 / BCRC 22969 / CBS 8797 / KCTC 17520 / NBRC 10181 / NCYC 3082 / Yp74L-3)</name>
    <name type="common">Yeast</name>
    <name type="synonym">Kazachstania naganishii</name>
    <dbReference type="NCBI Taxonomy" id="1071383"/>
    <lineage>
        <taxon>Eukaryota</taxon>
        <taxon>Fungi</taxon>
        <taxon>Dikarya</taxon>
        <taxon>Ascomycota</taxon>
        <taxon>Saccharomycotina</taxon>
        <taxon>Saccharomycetes</taxon>
        <taxon>Saccharomycetales</taxon>
        <taxon>Saccharomycetaceae</taxon>
        <taxon>Huiozyma</taxon>
    </lineage>
</organism>
<evidence type="ECO:0000313" key="9">
    <source>
        <dbReference type="Proteomes" id="UP000006310"/>
    </source>
</evidence>
<accession>J7S5Q0</accession>
<evidence type="ECO:0000256" key="3">
    <source>
        <dbReference type="ARBA" id="ARBA00022980"/>
    </source>
</evidence>
<dbReference type="AlphaFoldDB" id="J7S5Q0"/>
<evidence type="ECO:0000256" key="5">
    <source>
        <dbReference type="ARBA" id="ARBA00023274"/>
    </source>
</evidence>
<dbReference type="eggNOG" id="KOG3435">
    <property type="taxonomic scope" value="Eukaryota"/>
</dbReference>
<reference evidence="8 9" key="1">
    <citation type="journal article" date="2011" name="Proc. Natl. Acad. Sci. U.S.A.">
        <title>Evolutionary erosion of yeast sex chromosomes by mating-type switching accidents.</title>
        <authorList>
            <person name="Gordon J.L."/>
            <person name="Armisen D."/>
            <person name="Proux-Wera E."/>
            <person name="Oheigeartaigh S.S."/>
            <person name="Byrne K.P."/>
            <person name="Wolfe K.H."/>
        </authorList>
    </citation>
    <scope>NUCLEOTIDE SEQUENCE [LARGE SCALE GENOMIC DNA]</scope>
    <source>
        <strain evidence="9">ATCC MYA-139 / BCRC 22969 / CBS 8797 / CCRC 22969 / KCTC 17520 / NBRC 10181 / NCYC 3082</strain>
    </source>
</reference>
<dbReference type="STRING" id="1071383.J7S5Q0"/>
<dbReference type="PANTHER" id="PTHR28595:SF1">
    <property type="entry name" value="LARGE RIBOSOMAL SUBUNIT PROTEIN ML54"/>
    <property type="match status" value="1"/>
</dbReference>
<dbReference type="Proteomes" id="UP000006310">
    <property type="component" value="Chromosome 3"/>
</dbReference>
<dbReference type="PANTHER" id="PTHR28595">
    <property type="entry name" value="39S RIBOSOMAL PROTEIN L54, MITOCHONDRIAL"/>
    <property type="match status" value="1"/>
</dbReference>
<evidence type="ECO:0000256" key="1">
    <source>
        <dbReference type="ARBA" id="ARBA00004173"/>
    </source>
</evidence>
<keyword evidence="2" id="KW-0809">Transit peptide</keyword>
<evidence type="ECO:0000256" key="7">
    <source>
        <dbReference type="ARBA" id="ARBA00035179"/>
    </source>
</evidence>
<gene>
    <name evidence="8" type="primary">KNAG0C01770</name>
    <name evidence="8" type="ordered locus">KNAG_0C01770</name>
</gene>
<evidence type="ECO:0000256" key="6">
    <source>
        <dbReference type="ARBA" id="ARBA00033752"/>
    </source>
</evidence>
<comment type="similarity">
    <text evidence="6">Belongs to the mitochondrion-specific ribosomal protein mL54 family.</text>
</comment>
<keyword evidence="4" id="KW-0496">Mitochondrion</keyword>
<keyword evidence="3" id="KW-0689">Ribosomal protein</keyword>
<keyword evidence="5" id="KW-0687">Ribonucleoprotein</keyword>
<dbReference type="OMA" id="FMKWRRK"/>
<evidence type="ECO:0000256" key="4">
    <source>
        <dbReference type="ARBA" id="ARBA00023128"/>
    </source>
</evidence>
<protein>
    <recommendedName>
        <fullName evidence="7">Large ribosomal subunit protein mL54</fullName>
    </recommendedName>
</protein>
<dbReference type="Pfam" id="PF08561">
    <property type="entry name" value="Ribosomal_L37"/>
    <property type="match status" value="1"/>
</dbReference>
<dbReference type="GO" id="GO:0005762">
    <property type="term" value="C:mitochondrial large ribosomal subunit"/>
    <property type="evidence" value="ECO:0007669"/>
    <property type="project" value="EnsemblFungi"/>
</dbReference>
<dbReference type="OrthoDB" id="10252718at2759"/>
<dbReference type="GO" id="GO:0003735">
    <property type="term" value="F:structural constituent of ribosome"/>
    <property type="evidence" value="ECO:0007669"/>
    <property type="project" value="EnsemblFungi"/>
</dbReference>
<dbReference type="HOGENOM" id="CLU_144297_2_0_1"/>
<dbReference type="KEGG" id="kng:KNAG_0C01770"/>
<dbReference type="RefSeq" id="XP_022463537.1">
    <property type="nucleotide sequence ID" value="XM_022606886.1"/>
</dbReference>
<reference evidence="9" key="2">
    <citation type="submission" date="2012-08" db="EMBL/GenBank/DDBJ databases">
        <title>Genome sequence of Kazachstania naganishii.</title>
        <authorList>
            <person name="Gordon J.L."/>
            <person name="Armisen D."/>
            <person name="Proux-Wera E."/>
            <person name="OhEigeartaigh S.S."/>
            <person name="Byrne K.P."/>
            <person name="Wolfe K.H."/>
        </authorList>
    </citation>
    <scope>NUCLEOTIDE SEQUENCE [LARGE SCALE GENOMIC DNA]</scope>
    <source>
        <strain evidence="9">ATCC MYA-139 / BCRC 22969 / CBS 8797 / CCRC 22969 / KCTC 17520 / NBRC 10181 / NCYC 3082</strain>
    </source>
</reference>
<dbReference type="EMBL" id="HE978316">
    <property type="protein sequence ID" value="CCK69291.1"/>
    <property type="molecule type" value="Genomic_DNA"/>
</dbReference>